<dbReference type="RefSeq" id="WP_146164187.1">
    <property type="nucleotide sequence ID" value="NZ_PVZG01000015.1"/>
</dbReference>
<dbReference type="Proteomes" id="UP000239209">
    <property type="component" value="Unassembled WGS sequence"/>
</dbReference>
<feature type="transmembrane region" description="Helical" evidence="5">
    <location>
        <begin position="214"/>
        <end position="233"/>
    </location>
</feature>
<dbReference type="OrthoDB" id="3294709at2"/>
<sequence>MTTTPVDREGMTPGDYLGGQLFNLSVLVIPGSLLVAAIDRTWTFSATAAGLAGTALLVVALFCGAGIPQAVRASGRPHLVKYSYLGAVLFGAAAAAAFMTLERERLFPVPVPAVVAVAAIAVALQLRSSKQEEAEAPAGPDSAEDWPGRLTGLLIGRYDLPPERAAELAEQARTRAQESGRTPAELFGPAAEYARRLQEDEPVRQDPFWRTRPARIIGLLVGLSIAVQAFIGWQRDGVWWAAWLIAAPAALGGVWYLVRALRDPGPR</sequence>
<reference evidence="6 7" key="1">
    <citation type="submission" date="2018-03" db="EMBL/GenBank/DDBJ databases">
        <title>Genomic Encyclopedia of Archaeal and Bacterial Type Strains, Phase II (KMG-II): from individual species to whole genera.</title>
        <authorList>
            <person name="Goeker M."/>
        </authorList>
    </citation>
    <scope>NUCLEOTIDE SEQUENCE [LARGE SCALE GENOMIC DNA]</scope>
    <source>
        <strain evidence="6 7">DSM 45348</strain>
    </source>
</reference>
<keyword evidence="4 5" id="KW-0472">Membrane</keyword>
<keyword evidence="7" id="KW-1185">Reference proteome</keyword>
<evidence type="ECO:0000256" key="5">
    <source>
        <dbReference type="SAM" id="Phobius"/>
    </source>
</evidence>
<feature type="transmembrane region" description="Helical" evidence="5">
    <location>
        <begin position="21"/>
        <end position="38"/>
    </location>
</feature>
<dbReference type="EMBL" id="PVZG01000015">
    <property type="protein sequence ID" value="PRY23392.1"/>
    <property type="molecule type" value="Genomic_DNA"/>
</dbReference>
<evidence type="ECO:0000256" key="3">
    <source>
        <dbReference type="ARBA" id="ARBA00022989"/>
    </source>
</evidence>
<comment type="caution">
    <text evidence="6">The sequence shown here is derived from an EMBL/GenBank/DDBJ whole genome shotgun (WGS) entry which is preliminary data.</text>
</comment>
<feature type="transmembrane region" description="Helical" evidence="5">
    <location>
        <begin position="44"/>
        <end position="67"/>
    </location>
</feature>
<evidence type="ECO:0000313" key="6">
    <source>
        <dbReference type="EMBL" id="PRY23392.1"/>
    </source>
</evidence>
<organism evidence="6 7">
    <name type="scientific">Pseudosporangium ferrugineum</name>
    <dbReference type="NCBI Taxonomy" id="439699"/>
    <lineage>
        <taxon>Bacteria</taxon>
        <taxon>Bacillati</taxon>
        <taxon>Actinomycetota</taxon>
        <taxon>Actinomycetes</taxon>
        <taxon>Micromonosporales</taxon>
        <taxon>Micromonosporaceae</taxon>
        <taxon>Pseudosporangium</taxon>
    </lineage>
</organism>
<name>A0A2T0RQH8_9ACTN</name>
<proteinExistence type="predicted"/>
<evidence type="ECO:0000256" key="1">
    <source>
        <dbReference type="ARBA" id="ARBA00004141"/>
    </source>
</evidence>
<feature type="transmembrane region" description="Helical" evidence="5">
    <location>
        <begin position="239"/>
        <end position="258"/>
    </location>
</feature>
<evidence type="ECO:0000256" key="4">
    <source>
        <dbReference type="ARBA" id="ARBA00023136"/>
    </source>
</evidence>
<keyword evidence="3 5" id="KW-1133">Transmembrane helix</keyword>
<dbReference type="SUPFAM" id="SSF144091">
    <property type="entry name" value="Rhomboid-like"/>
    <property type="match status" value="1"/>
</dbReference>
<evidence type="ECO:0000256" key="2">
    <source>
        <dbReference type="ARBA" id="ARBA00022692"/>
    </source>
</evidence>
<accession>A0A2T0RQH8</accession>
<gene>
    <name evidence="6" type="ORF">CLV70_115125</name>
</gene>
<feature type="transmembrane region" description="Helical" evidence="5">
    <location>
        <begin position="79"/>
        <end position="101"/>
    </location>
</feature>
<protein>
    <submittedName>
        <fullName evidence="6">Uncharacterized protein</fullName>
    </submittedName>
</protein>
<keyword evidence="2 5" id="KW-0812">Transmembrane</keyword>
<feature type="transmembrane region" description="Helical" evidence="5">
    <location>
        <begin position="107"/>
        <end position="126"/>
    </location>
</feature>
<dbReference type="GO" id="GO:0016020">
    <property type="term" value="C:membrane"/>
    <property type="evidence" value="ECO:0007669"/>
    <property type="project" value="UniProtKB-SubCell"/>
</dbReference>
<dbReference type="InterPro" id="IPR035952">
    <property type="entry name" value="Rhomboid-like_sf"/>
</dbReference>
<dbReference type="AlphaFoldDB" id="A0A2T0RQH8"/>
<comment type="subcellular location">
    <subcellularLocation>
        <location evidence="1">Membrane</location>
        <topology evidence="1">Multi-pass membrane protein</topology>
    </subcellularLocation>
</comment>
<evidence type="ECO:0000313" key="7">
    <source>
        <dbReference type="Proteomes" id="UP000239209"/>
    </source>
</evidence>